<comment type="caution">
    <text evidence="3">The sequence shown here is derived from an EMBL/GenBank/DDBJ whole genome shotgun (WGS) entry which is preliminary data.</text>
</comment>
<dbReference type="RefSeq" id="WP_379814596.1">
    <property type="nucleotide sequence ID" value="NZ_JBHUDJ010000008.1"/>
</dbReference>
<feature type="compositionally biased region" description="Basic and acidic residues" evidence="1">
    <location>
        <begin position="26"/>
        <end position="37"/>
    </location>
</feature>
<dbReference type="InterPro" id="IPR021961">
    <property type="entry name" value="McrB_DNA-bd"/>
</dbReference>
<feature type="region of interest" description="Disordered" evidence="1">
    <location>
        <begin position="20"/>
        <end position="46"/>
    </location>
</feature>
<keyword evidence="4" id="KW-1185">Reference proteome</keyword>
<sequence>MTPIEEAKNLPSILRRILESYPGSEQDDRGPENRGYRTSDFPDIQDLIGNRTEPAVEAALGNQSGNYNINPTFGQGAISDIPYIPIERTDETTTTQSGIYVVYLFDPDKKRLYLTLNQGSAEAMRTSSRSGVGPTAATILERHAERYREIIDVPNGFTAKQAELSSELNRSEVYNSGTVFVKEYSPDDLSSTGAVVGDLVTAVETYDHFLDTLYATPEFDIGSKGVWTISPEGGEYWPTWVENEFASIGWSVDDIPESPDSPTGDRTQDSERQIYNFQHEIETGDIIVAGSRVNSIDVPYGIGRVTASFDEFPDVKGVETHDDIAANVDSREFEHSQFIGVDWVTVGTVDPDGGVSVNCLKPDKELFHQWTVHEFEPSLDHFIGALSRRMEVADIAYDVEDTINDFVETLEVERVDDKYGNGKEIPEEDGVEDDGVDIFDEWQAERSSVIETSDDDIELPELVFTQDQKTRLLNRIQSALENGKHVILTGPPGTGKTKLAREVARHYVDENHEMVTASADWSTFDTIGGYRPETDRSLEFHPGVFLDRFMTDEEGTPANEWLIIDELNRADIDKAFGALFSALTGETIRLPFDGKNERPVTLVGDPTDTEVSSLDSNHYFIPPDWRLLATMNTYDKTSLYQMSYAFMRRFAFIPVSVPTAEDIEEDLIQEYAKAWFGTTVPEETANITAELWRTINEVRTIGPAIVRDILAEVRGGDSTDYTDALIMFVMPQLEGLPKTKQRDFPEKVGSVNEDDIDVVDTGQLKQFARDYFEVEFSDENGS</sequence>
<evidence type="ECO:0000259" key="2">
    <source>
        <dbReference type="SMART" id="SM00382"/>
    </source>
</evidence>
<feature type="domain" description="AAA+ ATPase" evidence="2">
    <location>
        <begin position="482"/>
        <end position="656"/>
    </location>
</feature>
<evidence type="ECO:0000256" key="1">
    <source>
        <dbReference type="SAM" id="MobiDB-lite"/>
    </source>
</evidence>
<name>A0ABD6CEZ4_9EURY</name>
<dbReference type="InterPro" id="IPR052934">
    <property type="entry name" value="Methyl-DNA_Rec/Restrict_Enz"/>
</dbReference>
<dbReference type="EMBL" id="JBHUDJ010000008">
    <property type="protein sequence ID" value="MFD1588145.1"/>
    <property type="molecule type" value="Genomic_DNA"/>
</dbReference>
<dbReference type="Gene3D" id="3.40.50.300">
    <property type="entry name" value="P-loop containing nucleotide triphosphate hydrolases"/>
    <property type="match status" value="1"/>
</dbReference>
<dbReference type="Pfam" id="PF07728">
    <property type="entry name" value="AAA_5"/>
    <property type="match status" value="1"/>
</dbReference>
<evidence type="ECO:0000313" key="3">
    <source>
        <dbReference type="EMBL" id="MFD1588145.1"/>
    </source>
</evidence>
<protein>
    <submittedName>
        <fullName evidence="3">MrcB family domain-containing protein</fullName>
    </submittedName>
</protein>
<dbReference type="PANTHER" id="PTHR37291:SF1">
    <property type="entry name" value="TYPE IV METHYL-DIRECTED RESTRICTION ENZYME ECOKMCRB SUBUNIT"/>
    <property type="match status" value="1"/>
</dbReference>
<gene>
    <name evidence="3" type="ORF">ACFR9U_14265</name>
</gene>
<organism evidence="3 4">
    <name type="scientific">Halorientalis brevis</name>
    <dbReference type="NCBI Taxonomy" id="1126241"/>
    <lineage>
        <taxon>Archaea</taxon>
        <taxon>Methanobacteriati</taxon>
        <taxon>Methanobacteriota</taxon>
        <taxon>Stenosarchaea group</taxon>
        <taxon>Halobacteria</taxon>
        <taxon>Halobacteriales</taxon>
        <taxon>Haloarculaceae</taxon>
        <taxon>Halorientalis</taxon>
    </lineage>
</organism>
<dbReference type="Proteomes" id="UP001597119">
    <property type="component" value="Unassembled WGS sequence"/>
</dbReference>
<dbReference type="SUPFAM" id="SSF52540">
    <property type="entry name" value="P-loop containing nucleoside triphosphate hydrolases"/>
    <property type="match status" value="1"/>
</dbReference>
<dbReference type="InterPro" id="IPR011704">
    <property type="entry name" value="ATPase_dyneun-rel_AAA"/>
</dbReference>
<dbReference type="Pfam" id="PF12102">
    <property type="entry name" value="MrcB_N"/>
    <property type="match status" value="1"/>
</dbReference>
<proteinExistence type="predicted"/>
<dbReference type="SMART" id="SM00382">
    <property type="entry name" value="AAA"/>
    <property type="match status" value="1"/>
</dbReference>
<dbReference type="PANTHER" id="PTHR37291">
    <property type="entry name" value="5-METHYLCYTOSINE-SPECIFIC RESTRICTION ENZYME B"/>
    <property type="match status" value="1"/>
</dbReference>
<dbReference type="AlphaFoldDB" id="A0ABD6CEZ4"/>
<dbReference type="CDD" id="cd00009">
    <property type="entry name" value="AAA"/>
    <property type="match status" value="1"/>
</dbReference>
<dbReference type="InterPro" id="IPR027417">
    <property type="entry name" value="P-loop_NTPase"/>
</dbReference>
<reference evidence="3 4" key="1">
    <citation type="journal article" date="2019" name="Int. J. Syst. Evol. Microbiol.">
        <title>The Global Catalogue of Microorganisms (GCM) 10K type strain sequencing project: providing services to taxonomists for standard genome sequencing and annotation.</title>
        <authorList>
            <consortium name="The Broad Institute Genomics Platform"/>
            <consortium name="The Broad Institute Genome Sequencing Center for Infectious Disease"/>
            <person name="Wu L."/>
            <person name="Ma J."/>
        </authorList>
    </citation>
    <scope>NUCLEOTIDE SEQUENCE [LARGE SCALE GENOMIC DNA]</scope>
    <source>
        <strain evidence="3 4">CGMCC 1.12125</strain>
    </source>
</reference>
<accession>A0ABD6CEZ4</accession>
<dbReference type="InterPro" id="IPR003593">
    <property type="entry name" value="AAA+_ATPase"/>
</dbReference>
<dbReference type="Gene3D" id="3.30.920.90">
    <property type="match status" value="1"/>
</dbReference>
<evidence type="ECO:0000313" key="4">
    <source>
        <dbReference type="Proteomes" id="UP001597119"/>
    </source>
</evidence>